<evidence type="ECO:0000313" key="2">
    <source>
        <dbReference type="EMBL" id="MFB9641934.1"/>
    </source>
</evidence>
<keyword evidence="1" id="KW-1133">Transmembrane helix</keyword>
<evidence type="ECO:0000313" key="3">
    <source>
        <dbReference type="Proteomes" id="UP001589667"/>
    </source>
</evidence>
<keyword evidence="1" id="KW-0472">Membrane</keyword>
<accession>A0ABV5SS71</accession>
<keyword evidence="1" id="KW-0812">Transmembrane</keyword>
<reference evidence="2 3" key="1">
    <citation type="submission" date="2024-09" db="EMBL/GenBank/DDBJ databases">
        <authorList>
            <person name="Sun Q."/>
            <person name="Mori K."/>
        </authorList>
    </citation>
    <scope>NUCLEOTIDE SEQUENCE [LARGE SCALE GENOMIC DNA]</scope>
    <source>
        <strain evidence="2 3">JCM 14321</strain>
    </source>
</reference>
<feature type="transmembrane region" description="Helical" evidence="1">
    <location>
        <begin position="23"/>
        <end position="50"/>
    </location>
</feature>
<feature type="transmembrane region" description="Helical" evidence="1">
    <location>
        <begin position="111"/>
        <end position="133"/>
    </location>
</feature>
<feature type="transmembrane region" description="Helical" evidence="1">
    <location>
        <begin position="56"/>
        <end position="76"/>
    </location>
</feature>
<dbReference type="Proteomes" id="UP001589667">
    <property type="component" value="Unassembled WGS sequence"/>
</dbReference>
<protein>
    <submittedName>
        <fullName evidence="2">ABC transporter permease</fullName>
    </submittedName>
</protein>
<keyword evidence="3" id="KW-1185">Reference proteome</keyword>
<gene>
    <name evidence="2" type="ORF">ACFFQV_06480</name>
</gene>
<feature type="transmembrane region" description="Helical" evidence="1">
    <location>
        <begin position="328"/>
        <end position="347"/>
    </location>
</feature>
<dbReference type="EMBL" id="JBHMBL010000001">
    <property type="protein sequence ID" value="MFB9641934.1"/>
    <property type="molecule type" value="Genomic_DNA"/>
</dbReference>
<name>A0ABV5SS71_9MICO</name>
<organism evidence="2 3">
    <name type="scientific">Agromyces lapidis</name>
    <dbReference type="NCBI Taxonomy" id="279574"/>
    <lineage>
        <taxon>Bacteria</taxon>
        <taxon>Bacillati</taxon>
        <taxon>Actinomycetota</taxon>
        <taxon>Actinomycetes</taxon>
        <taxon>Micrococcales</taxon>
        <taxon>Microbacteriaceae</taxon>
        <taxon>Agromyces</taxon>
    </lineage>
</organism>
<proteinExistence type="predicted"/>
<feature type="transmembrane region" description="Helical" evidence="1">
    <location>
        <begin position="140"/>
        <end position="161"/>
    </location>
</feature>
<evidence type="ECO:0000256" key="1">
    <source>
        <dbReference type="SAM" id="Phobius"/>
    </source>
</evidence>
<sequence length="364" mass="38381">MTGFLQGMWLIVALDLKQRVRGVAWYVLLGVFVLLVTIVTTLVVIATNAWDSGGGAVFSTVVFFVLLLGTLVSPALSGNAINGEREAGTLATTQVTLVTTAQLVLGKWLAAWITALAFLAASVPFLAFGVVLGEVSASTIAVSLLVLAVEVGVIAAIGVGLSGVITRPLFSVVVTYLVVAALSIGTLIAFALGGAALQSTVHQTYIAVDYEQLDENGLAPDGGEVPCLAPVVNEYPTPRWDYVWGFLAANPYVVVADASPGTFDEHGSPRDLFGWIAVGVRQAQHAPDLEPVYDECADWEKYGPYGYGGGETDSETPQEVYERSVPSWFVGLSIHVLLGAGALAWAWRCTEVPARRLAAGSRIA</sequence>
<feature type="transmembrane region" description="Helical" evidence="1">
    <location>
        <begin position="173"/>
        <end position="197"/>
    </location>
</feature>
<comment type="caution">
    <text evidence="2">The sequence shown here is derived from an EMBL/GenBank/DDBJ whole genome shotgun (WGS) entry which is preliminary data.</text>
</comment>
<dbReference type="RefSeq" id="WP_157424697.1">
    <property type="nucleotide sequence ID" value="NZ_BAAANI010000007.1"/>
</dbReference>